<name>A0A2M7G6Q8_9BACT</name>
<feature type="coiled-coil region" evidence="1">
    <location>
        <begin position="142"/>
        <end position="186"/>
    </location>
</feature>
<dbReference type="Pfam" id="PF13643">
    <property type="entry name" value="DUF4145"/>
    <property type="match status" value="1"/>
</dbReference>
<dbReference type="InterPro" id="IPR050742">
    <property type="entry name" value="Helicase_Restrict-Modif_Enz"/>
</dbReference>
<dbReference type="GO" id="GO:0005524">
    <property type="term" value="F:ATP binding"/>
    <property type="evidence" value="ECO:0007669"/>
    <property type="project" value="UniProtKB-KW"/>
</dbReference>
<dbReference type="SMART" id="SM00487">
    <property type="entry name" value="DEXDc"/>
    <property type="match status" value="1"/>
</dbReference>
<dbReference type="GO" id="GO:0004386">
    <property type="term" value="F:helicase activity"/>
    <property type="evidence" value="ECO:0007669"/>
    <property type="project" value="UniProtKB-KW"/>
</dbReference>
<keyword evidence="3" id="KW-0347">Helicase</keyword>
<dbReference type="SUPFAM" id="SSF52540">
    <property type="entry name" value="P-loop containing nucleoside triphosphate hydrolases"/>
    <property type="match status" value="2"/>
</dbReference>
<dbReference type="InterPro" id="IPR001650">
    <property type="entry name" value="Helicase_C-like"/>
</dbReference>
<dbReference type="InterPro" id="IPR006935">
    <property type="entry name" value="Helicase/UvrB_N"/>
</dbReference>
<dbReference type="Pfam" id="PF00271">
    <property type="entry name" value="Helicase_C"/>
    <property type="match status" value="1"/>
</dbReference>
<organism evidence="3 4">
    <name type="scientific">bacterium (Candidatus Blackallbacteria) CG17_big_fil_post_rev_8_21_14_2_50_48_46</name>
    <dbReference type="NCBI Taxonomy" id="2014261"/>
    <lineage>
        <taxon>Bacteria</taxon>
        <taxon>Candidatus Blackallbacteria</taxon>
    </lineage>
</organism>
<dbReference type="InterPro" id="IPR025285">
    <property type="entry name" value="DUF4145"/>
</dbReference>
<dbReference type="Pfam" id="PF04851">
    <property type="entry name" value="ResIII"/>
    <property type="match status" value="1"/>
</dbReference>
<dbReference type="InterPro" id="IPR007409">
    <property type="entry name" value="Restrct_endonuc_type1_HsdR_N"/>
</dbReference>
<keyword evidence="3" id="KW-0067">ATP-binding</keyword>
<protein>
    <submittedName>
        <fullName evidence="3">DEAD/DEAH box helicase</fullName>
    </submittedName>
</protein>
<reference evidence="3 4" key="1">
    <citation type="submission" date="2017-09" db="EMBL/GenBank/DDBJ databases">
        <title>Depth-based differentiation of microbial function through sediment-hosted aquifers and enrichment of novel symbionts in the deep terrestrial subsurface.</title>
        <authorList>
            <person name="Probst A.J."/>
            <person name="Ladd B."/>
            <person name="Jarett J.K."/>
            <person name="Geller-Mcgrath D.E."/>
            <person name="Sieber C.M."/>
            <person name="Emerson J.B."/>
            <person name="Anantharaman K."/>
            <person name="Thomas B.C."/>
            <person name="Malmstrom R."/>
            <person name="Stieglmeier M."/>
            <person name="Klingl A."/>
            <person name="Woyke T."/>
            <person name="Ryan C.M."/>
            <person name="Banfield J.F."/>
        </authorList>
    </citation>
    <scope>NUCLEOTIDE SEQUENCE [LARGE SCALE GENOMIC DNA]</scope>
    <source>
        <strain evidence="3">CG17_big_fil_post_rev_8_21_14_2_50_48_46</strain>
    </source>
</reference>
<evidence type="ECO:0000313" key="3">
    <source>
        <dbReference type="EMBL" id="PIW17652.1"/>
    </source>
</evidence>
<proteinExistence type="predicted"/>
<evidence type="ECO:0000256" key="1">
    <source>
        <dbReference type="SAM" id="Coils"/>
    </source>
</evidence>
<dbReference type="InterPro" id="IPR014001">
    <property type="entry name" value="Helicase_ATP-bd"/>
</dbReference>
<dbReference type="GO" id="GO:0003677">
    <property type="term" value="F:DNA binding"/>
    <property type="evidence" value="ECO:0007669"/>
    <property type="project" value="UniProtKB-KW"/>
</dbReference>
<dbReference type="InterPro" id="IPR027417">
    <property type="entry name" value="P-loop_NTPase"/>
</dbReference>
<dbReference type="Gene3D" id="3.40.50.300">
    <property type="entry name" value="P-loop containing nucleotide triphosphate hydrolases"/>
    <property type="match status" value="2"/>
</dbReference>
<dbReference type="AlphaFoldDB" id="A0A2M7G6Q8"/>
<comment type="caution">
    <text evidence="3">The sequence shown here is derived from an EMBL/GenBank/DDBJ whole genome shotgun (WGS) entry which is preliminary data.</text>
</comment>
<feature type="domain" description="Helicase ATP-binding" evidence="2">
    <location>
        <begin position="359"/>
        <end position="519"/>
    </location>
</feature>
<dbReference type="GO" id="GO:0009035">
    <property type="term" value="F:type I site-specific deoxyribonuclease activity"/>
    <property type="evidence" value="ECO:0007669"/>
    <property type="project" value="UniProtKB-EC"/>
</dbReference>
<dbReference type="PANTHER" id="PTHR47396">
    <property type="entry name" value="TYPE I RESTRICTION ENZYME ECOKI R PROTEIN"/>
    <property type="match status" value="1"/>
</dbReference>
<keyword evidence="3" id="KW-0378">Hydrolase</keyword>
<dbReference type="GO" id="GO:0005829">
    <property type="term" value="C:cytosol"/>
    <property type="evidence" value="ECO:0007669"/>
    <property type="project" value="TreeGrafter"/>
</dbReference>
<keyword evidence="1" id="KW-0175">Coiled coil</keyword>
<dbReference type="EMBL" id="PFFQ01000022">
    <property type="protein sequence ID" value="PIW17652.1"/>
    <property type="molecule type" value="Genomic_DNA"/>
</dbReference>
<gene>
    <name evidence="3" type="ORF">COW36_07875</name>
</gene>
<evidence type="ECO:0000259" key="2">
    <source>
        <dbReference type="PROSITE" id="PS51192"/>
    </source>
</evidence>
<dbReference type="PANTHER" id="PTHR47396:SF1">
    <property type="entry name" value="ATP-DEPENDENT HELICASE IRC3-RELATED"/>
    <property type="match status" value="1"/>
</dbReference>
<dbReference type="Proteomes" id="UP000231019">
    <property type="component" value="Unassembled WGS sequence"/>
</dbReference>
<dbReference type="PROSITE" id="PS51192">
    <property type="entry name" value="HELICASE_ATP_BIND_1"/>
    <property type="match status" value="1"/>
</dbReference>
<sequence>MSNFEFLREKPLFCDFAEACIDAENSMSVSYATSAMQTRRALELAVKWVYAYDSDLNVPYQDNLSALIHDHTFKSILDSQLFPLLKFIVTLGNKAAHTARALSREQATEALHCLYVFIAWIDYSYSDEIHEAPFDPALLPDKELSESRTVKMQQELERMQAELEAKDKALKELLKAQETREEFSKKREENTQARDFKPDDISEFKTRKIYIDLMLEMTGWALGSNWLEEVEVTGMPSPSGIGYVDYVLYGENGLPVAVVEAKKTSVDPKKGKIQARIYADCLEQMHGVRPFIFYTNGFSTYFWDDANYPARQVSGFFTPAECAWFRQRQAQKQPLNTAVINNSIANRHYQKTAIQAVCETLSQGHRRALLVMATGTGKTRTAISLVDVLTRQNWIKNVLFLADRRELVKQAKKNFAALLPSLSICNLLDSKDSPDSRMVFSTYPTMMNAIDKTKSKDGSVLFTPGHFDLIIIDEAHRSIYKKYQDIFTYFDGFLVGLTATPKTDIDHNTYALFELENNVPTYAYELVDAVEEGFLVSYTSHETKMKFLEQGIVYDELSEQEKEEWEDTFDEGCDTIDSSALNAYLFNSNTIDTVLQDLMNDGIKVQGGDRIGKTIIFAANTKHADAILERFNLLYPSSSGKTAECIYNGIKYVDSVLDDFASKDKFPQIAISVDMLDTGIDIPELVNLVFFKKVRSKAKFWQMIGRGTRLCPDLFGIGDDKQAFRIFDYCGNFEYFRTEKNLSEGRAIKSLTEQLFGVRACIAQALQHLKYQSTEYQAFRTALITSLYTEVCAINENHFASRLRIEYLHRYNQQSAWDNITDTMIAELEKHIAPLVQPSEEQELAKRFDYLMYSIMLETLQGAPKPQQRQRLVETGEALAAKGHLEKVKRQAPIITRIQEPVYWVEADLFEHESVRVALRDLLDLIERSSQEIYYTHFLDTKLEVRENEAFYGGYDFRSYRAKVNAYLKAHTDDLPIHKLRHNKELTPQDLSYLEKVLWQELGTKEEYEKEFKDEPLLKLVARLVGLDRSAALELFSEFLSDNSLNTQQIAFVNLVVDHVMVNGSLEKQKLNDSPFNDHGDLASLFDGKIGVIQSMVKKIDQLNARLQMG</sequence>
<dbReference type="CDD" id="cd18032">
    <property type="entry name" value="DEXHc_RE_I_III_res"/>
    <property type="match status" value="1"/>
</dbReference>
<dbReference type="CDD" id="cd18799">
    <property type="entry name" value="SF2_C_EcoAI-like"/>
    <property type="match status" value="1"/>
</dbReference>
<dbReference type="Pfam" id="PF08463">
    <property type="entry name" value="EcoEI_R_C"/>
    <property type="match status" value="1"/>
</dbReference>
<dbReference type="Pfam" id="PF04313">
    <property type="entry name" value="HSDR_N"/>
    <property type="match status" value="1"/>
</dbReference>
<accession>A0A2M7G6Q8</accession>
<dbReference type="Gene3D" id="3.90.1570.30">
    <property type="match status" value="1"/>
</dbReference>
<evidence type="ECO:0000313" key="4">
    <source>
        <dbReference type="Proteomes" id="UP000231019"/>
    </source>
</evidence>
<dbReference type="GO" id="GO:0009307">
    <property type="term" value="P:DNA restriction-modification system"/>
    <property type="evidence" value="ECO:0007669"/>
    <property type="project" value="UniProtKB-KW"/>
</dbReference>
<keyword evidence="3" id="KW-0547">Nucleotide-binding</keyword>
<dbReference type="InterPro" id="IPR013670">
    <property type="entry name" value="EcoEI_R_C_dom"/>
</dbReference>